<sequence length="248" mass="27328">MENSLVSSLFPIGLAALHVVVGKLHWLDRILPKERWISLGAGVSIAYIFLDILPELGKAQVEIEHLKWSFIEFLEKHSYILALVGLVLFYGLELLAARSREANKSAGKSDSTSVGIFWVHIGAFALYNALIGELLSHTETRGFLPTLLLGITLALHFLINDRSLREHHKAPYDRIGRWVLAGALILGWVIGQSFQLLPGAIALLWALVAGGMILNVLKEELPDTQESCFFTFSMSAGIYAVLLLAVSL</sequence>
<feature type="transmembrane region" description="Helical" evidence="1">
    <location>
        <begin position="196"/>
        <end position="217"/>
    </location>
</feature>
<organism evidence="2 3">
    <name type="scientific">Lusitaniella coriacea LEGE 07157</name>
    <dbReference type="NCBI Taxonomy" id="945747"/>
    <lineage>
        <taxon>Bacteria</taxon>
        <taxon>Bacillati</taxon>
        <taxon>Cyanobacteriota</taxon>
        <taxon>Cyanophyceae</taxon>
        <taxon>Spirulinales</taxon>
        <taxon>Lusitaniellaceae</taxon>
        <taxon>Lusitaniella</taxon>
    </lineage>
</organism>
<keyword evidence="1" id="KW-0812">Transmembrane</keyword>
<feature type="transmembrane region" description="Helical" evidence="1">
    <location>
        <begin position="117"/>
        <end position="136"/>
    </location>
</feature>
<gene>
    <name evidence="2" type="ORF">IQ249_06065</name>
</gene>
<evidence type="ECO:0000313" key="3">
    <source>
        <dbReference type="Proteomes" id="UP000654482"/>
    </source>
</evidence>
<feature type="transmembrane region" description="Helical" evidence="1">
    <location>
        <begin position="6"/>
        <end position="24"/>
    </location>
</feature>
<protein>
    <recommendedName>
        <fullName evidence="4">ZIP Zinc transporter</fullName>
    </recommendedName>
</protein>
<feature type="transmembrane region" description="Helical" evidence="1">
    <location>
        <begin position="142"/>
        <end position="159"/>
    </location>
</feature>
<proteinExistence type="predicted"/>
<name>A0A8J7DT69_9CYAN</name>
<reference evidence="2" key="1">
    <citation type="submission" date="2020-10" db="EMBL/GenBank/DDBJ databases">
        <authorList>
            <person name="Castelo-Branco R."/>
            <person name="Eusebio N."/>
            <person name="Adriana R."/>
            <person name="Vieira A."/>
            <person name="Brugerolle De Fraissinette N."/>
            <person name="Rezende De Castro R."/>
            <person name="Schneider M.P."/>
            <person name="Vasconcelos V."/>
            <person name="Leao P.N."/>
        </authorList>
    </citation>
    <scope>NUCLEOTIDE SEQUENCE</scope>
    <source>
        <strain evidence="2">LEGE 07157</strain>
    </source>
</reference>
<keyword evidence="3" id="KW-1185">Reference proteome</keyword>
<keyword evidence="1" id="KW-0472">Membrane</keyword>
<evidence type="ECO:0000313" key="2">
    <source>
        <dbReference type="EMBL" id="MBE9115462.1"/>
    </source>
</evidence>
<dbReference type="Proteomes" id="UP000654482">
    <property type="component" value="Unassembled WGS sequence"/>
</dbReference>
<feature type="transmembrane region" description="Helical" evidence="1">
    <location>
        <begin position="229"/>
        <end position="247"/>
    </location>
</feature>
<feature type="transmembrane region" description="Helical" evidence="1">
    <location>
        <begin position="77"/>
        <end position="96"/>
    </location>
</feature>
<keyword evidence="1" id="KW-1133">Transmembrane helix</keyword>
<dbReference type="AlphaFoldDB" id="A0A8J7DT69"/>
<dbReference type="RefSeq" id="WP_194028560.1">
    <property type="nucleotide sequence ID" value="NZ_JADEWZ010000007.1"/>
</dbReference>
<dbReference type="EMBL" id="JADEWZ010000007">
    <property type="protein sequence ID" value="MBE9115462.1"/>
    <property type="molecule type" value="Genomic_DNA"/>
</dbReference>
<evidence type="ECO:0000256" key="1">
    <source>
        <dbReference type="SAM" id="Phobius"/>
    </source>
</evidence>
<feature type="transmembrane region" description="Helical" evidence="1">
    <location>
        <begin position="171"/>
        <end position="190"/>
    </location>
</feature>
<accession>A0A8J7DT69</accession>
<comment type="caution">
    <text evidence="2">The sequence shown here is derived from an EMBL/GenBank/DDBJ whole genome shotgun (WGS) entry which is preliminary data.</text>
</comment>
<evidence type="ECO:0008006" key="4">
    <source>
        <dbReference type="Google" id="ProtNLM"/>
    </source>
</evidence>